<dbReference type="Pfam" id="PF20803">
    <property type="entry name" value="PaaX_M"/>
    <property type="match status" value="1"/>
</dbReference>
<evidence type="ECO:0000313" key="2">
    <source>
        <dbReference type="EMBL" id="TSC65646.1"/>
    </source>
</evidence>
<comment type="caution">
    <text evidence="2">The sequence shown here is derived from an EMBL/GenBank/DDBJ whole genome shotgun (WGS) entry which is preliminary data.</text>
</comment>
<name>A0A554JB90_9BACT</name>
<proteinExistence type="predicted"/>
<accession>A0A554JB90</accession>
<dbReference type="AlphaFoldDB" id="A0A554JB90"/>
<dbReference type="InterPro" id="IPR036390">
    <property type="entry name" value="WH_DNA-bd_sf"/>
</dbReference>
<dbReference type="EMBL" id="VMFF01000035">
    <property type="protein sequence ID" value="TSC65646.1"/>
    <property type="molecule type" value="Genomic_DNA"/>
</dbReference>
<organism evidence="2 3">
    <name type="scientific">Candidatus Doudnabacteria bacterium Gr01-1014_77</name>
    <dbReference type="NCBI Taxonomy" id="2017133"/>
    <lineage>
        <taxon>Bacteria</taxon>
        <taxon>Candidatus Doudnaibacteriota</taxon>
    </lineage>
</organism>
<dbReference type="PANTHER" id="PTHR30319">
    <property type="entry name" value="PHENYLACETIC ACID REGULATOR-RELATED TRANSCRIPTIONAL REPRESSOR"/>
    <property type="match status" value="1"/>
</dbReference>
<dbReference type="Gene3D" id="3.30.70.2650">
    <property type="match status" value="1"/>
</dbReference>
<dbReference type="SUPFAM" id="SSF46785">
    <property type="entry name" value="Winged helix' DNA-binding domain"/>
    <property type="match status" value="1"/>
</dbReference>
<feature type="domain" description="Transcriptional repressor PaaX-like central Cas2-like" evidence="1">
    <location>
        <begin position="79"/>
        <end position="153"/>
    </location>
</feature>
<gene>
    <name evidence="2" type="ORF">G01um101477_390</name>
</gene>
<reference evidence="2 3" key="1">
    <citation type="submission" date="2017-07" db="EMBL/GenBank/DDBJ databases">
        <title>Mechanisms for carbon and nitrogen cycling indicate functional differentiation within the Candidate Phyla Radiation.</title>
        <authorList>
            <person name="Danczak R.E."/>
            <person name="Johnston M.D."/>
            <person name="Kenah C."/>
            <person name="Slattery M."/>
            <person name="Wrighton K.C."/>
            <person name="Wilkins M.J."/>
        </authorList>
    </citation>
    <scope>NUCLEOTIDE SEQUENCE [LARGE SCALE GENOMIC DNA]</scope>
    <source>
        <strain evidence="2">Gr01-1014_77</strain>
    </source>
</reference>
<dbReference type="PANTHER" id="PTHR30319:SF1">
    <property type="entry name" value="TRANSCRIPTIONAL REPRESSOR PAAX"/>
    <property type="match status" value="1"/>
</dbReference>
<sequence length="161" mass="19641">MSQVLSQKTLKLLEKIREQGKINVYSFIKHFYKHESYRKIYTHIYQLEKRGYLEKYKLKDLEYLRASDKGIASLDTFKRERDGKWKMIIFDIPENKRAVRDYLRTKLKQLGFKRWQNSIWITPYRLPDDVVSELKELSKRYFVRLITVEHINNESGLKELF</sequence>
<dbReference type="Proteomes" id="UP000319613">
    <property type="component" value="Unassembled WGS sequence"/>
</dbReference>
<dbReference type="GO" id="GO:0006351">
    <property type="term" value="P:DNA-templated transcription"/>
    <property type="evidence" value="ECO:0007669"/>
    <property type="project" value="TreeGrafter"/>
</dbReference>
<evidence type="ECO:0000259" key="1">
    <source>
        <dbReference type="Pfam" id="PF20803"/>
    </source>
</evidence>
<dbReference type="InterPro" id="IPR048846">
    <property type="entry name" value="PaaX-like_central"/>
</dbReference>
<evidence type="ECO:0000313" key="3">
    <source>
        <dbReference type="Proteomes" id="UP000319613"/>
    </source>
</evidence>
<protein>
    <submittedName>
        <fullName evidence="2">Phenylacetic acid degradation operon negative regulatory protein</fullName>
    </submittedName>
</protein>